<proteinExistence type="predicted"/>
<comment type="caution">
    <text evidence="2">The sequence shown here is derived from an EMBL/GenBank/DDBJ whole genome shotgun (WGS) entry which is preliminary data.</text>
</comment>
<gene>
    <name evidence="2" type="ORF">QFW81_03360</name>
</gene>
<keyword evidence="1" id="KW-0732">Signal</keyword>
<evidence type="ECO:0000256" key="1">
    <source>
        <dbReference type="SAM" id="SignalP"/>
    </source>
</evidence>
<dbReference type="EMBL" id="JARXRO010000010">
    <property type="protein sequence ID" value="MDH5832967.1"/>
    <property type="molecule type" value="Genomic_DNA"/>
</dbReference>
<organism evidence="2 3">
    <name type="scientific">Luteimonas kalidii</name>
    <dbReference type="NCBI Taxonomy" id="3042025"/>
    <lineage>
        <taxon>Bacteria</taxon>
        <taxon>Pseudomonadati</taxon>
        <taxon>Pseudomonadota</taxon>
        <taxon>Gammaproteobacteria</taxon>
        <taxon>Lysobacterales</taxon>
        <taxon>Lysobacteraceae</taxon>
        <taxon>Luteimonas</taxon>
    </lineage>
</organism>
<reference evidence="2 3" key="1">
    <citation type="submission" date="2023-04" db="EMBL/GenBank/DDBJ databases">
        <title>Luteimonas sp. M1R5S59.</title>
        <authorList>
            <person name="Sun J.-Q."/>
        </authorList>
    </citation>
    <scope>NUCLEOTIDE SEQUENCE [LARGE SCALE GENOMIC DNA]</scope>
    <source>
        <strain evidence="2 3">M1R5S59</strain>
    </source>
</reference>
<accession>A0ABT6JQS6</accession>
<keyword evidence="3" id="KW-1185">Reference proteome</keyword>
<name>A0ABT6JQS6_9GAMM</name>
<evidence type="ECO:0000313" key="2">
    <source>
        <dbReference type="EMBL" id="MDH5832967.1"/>
    </source>
</evidence>
<dbReference type="RefSeq" id="WP_280577142.1">
    <property type="nucleotide sequence ID" value="NZ_JARXRO010000010.1"/>
</dbReference>
<feature type="signal peptide" evidence="1">
    <location>
        <begin position="1"/>
        <end position="19"/>
    </location>
</feature>
<protein>
    <submittedName>
        <fullName evidence="2">Uncharacterized protein</fullName>
    </submittedName>
</protein>
<evidence type="ECO:0000313" key="3">
    <source>
        <dbReference type="Proteomes" id="UP001156873"/>
    </source>
</evidence>
<feature type="chain" id="PRO_5047295373" evidence="1">
    <location>
        <begin position="20"/>
        <end position="149"/>
    </location>
</feature>
<dbReference type="Proteomes" id="UP001156873">
    <property type="component" value="Unassembled WGS sequence"/>
</dbReference>
<sequence length="149" mass="16491">MKPMYLLLAGLLWSGHATAQSSAAENCPELPPGADLAWDVVNGPDFVFCKAIRAADGTQAFSVMLGSDSPFRADRNLREEDAEIDGHDVRWYRADVATRQNVLVRETLVELGRRSQAHIVVRADSEDLLAQNRQLAERLRFRDNAVGGD</sequence>